<evidence type="ECO:0000313" key="2">
    <source>
        <dbReference type="EMBL" id="GGK14815.1"/>
    </source>
</evidence>
<feature type="region of interest" description="Disordered" evidence="1">
    <location>
        <begin position="46"/>
        <end position="71"/>
    </location>
</feature>
<reference evidence="3" key="1">
    <citation type="journal article" date="2019" name="Int. J. Syst. Evol. Microbiol.">
        <title>The Global Catalogue of Microorganisms (GCM) 10K type strain sequencing project: providing services to taxonomists for standard genome sequencing and annotation.</title>
        <authorList>
            <consortium name="The Broad Institute Genomics Platform"/>
            <consortium name="The Broad Institute Genome Sequencing Center for Infectious Disease"/>
            <person name="Wu L."/>
            <person name="Ma J."/>
        </authorList>
    </citation>
    <scope>NUCLEOTIDE SEQUENCE [LARGE SCALE GENOMIC DNA]</scope>
    <source>
        <strain evidence="3">CGMCC 4.7275</strain>
    </source>
</reference>
<accession>A0ABQ2EJV7</accession>
<gene>
    <name evidence="2" type="ORF">GCM10011583_53490</name>
</gene>
<dbReference type="EMBL" id="BMMV01000020">
    <property type="protein sequence ID" value="GGK14815.1"/>
    <property type="molecule type" value="Genomic_DNA"/>
</dbReference>
<proteinExistence type="predicted"/>
<evidence type="ECO:0000313" key="3">
    <source>
        <dbReference type="Proteomes" id="UP000660265"/>
    </source>
</evidence>
<name>A0ABQ2EJV7_9ACTN</name>
<dbReference type="Proteomes" id="UP000660265">
    <property type="component" value="Unassembled WGS sequence"/>
</dbReference>
<comment type="caution">
    <text evidence="2">The sequence shown here is derived from an EMBL/GenBank/DDBJ whole genome shotgun (WGS) entry which is preliminary data.</text>
</comment>
<evidence type="ECO:0000256" key="1">
    <source>
        <dbReference type="SAM" id="MobiDB-lite"/>
    </source>
</evidence>
<protein>
    <submittedName>
        <fullName evidence="2">Uncharacterized protein</fullName>
    </submittedName>
</protein>
<feature type="region of interest" description="Disordered" evidence="1">
    <location>
        <begin position="1"/>
        <end position="30"/>
    </location>
</feature>
<organism evidence="2 3">
    <name type="scientific">Streptomyces camponoticapitis</name>
    <dbReference type="NCBI Taxonomy" id="1616125"/>
    <lineage>
        <taxon>Bacteria</taxon>
        <taxon>Bacillati</taxon>
        <taxon>Actinomycetota</taxon>
        <taxon>Actinomycetes</taxon>
        <taxon>Kitasatosporales</taxon>
        <taxon>Streptomycetaceae</taxon>
        <taxon>Streptomyces</taxon>
    </lineage>
</organism>
<sequence>MGEESLSRFGEPGALPRTVEKPRTHLGLELTDLPAQGRLRDMQLGGGAAEVQVRRDGDEVANQPEMEIRHT</sequence>
<keyword evidence="3" id="KW-1185">Reference proteome</keyword>